<gene>
    <name evidence="1" type="ORF">EBO15_11005</name>
</gene>
<dbReference type="Proteomes" id="UP000282674">
    <property type="component" value="Unassembled WGS sequence"/>
</dbReference>
<protein>
    <submittedName>
        <fullName evidence="1">DNA alkylation repair protein</fullName>
    </submittedName>
</protein>
<dbReference type="RefSeq" id="WP_122194233.1">
    <property type="nucleotide sequence ID" value="NZ_JBHSKC010000001.1"/>
</dbReference>
<reference evidence="1 2" key="1">
    <citation type="submission" date="2018-10" db="EMBL/GenBank/DDBJ databases">
        <title>Isolation from soil.</title>
        <authorList>
            <person name="Hu J."/>
        </authorList>
    </citation>
    <scope>NUCLEOTIDE SEQUENCE [LARGE SCALE GENOMIC DNA]</scope>
    <source>
        <strain evidence="1 2">NEAU-Ht49</strain>
    </source>
</reference>
<dbReference type="InterPro" id="IPR014825">
    <property type="entry name" value="DNA_alkylation"/>
</dbReference>
<dbReference type="PANTHER" id="PTHR34070">
    <property type="entry name" value="ARMADILLO-TYPE FOLD"/>
    <property type="match status" value="1"/>
</dbReference>
<accession>A0A3M2M7Y6</accession>
<dbReference type="OrthoDB" id="9775346at2"/>
<dbReference type="Gene3D" id="1.25.10.90">
    <property type="match status" value="1"/>
</dbReference>
<organism evidence="1 2">
    <name type="scientific">Actinomadura harenae</name>
    <dbReference type="NCBI Taxonomy" id="2483351"/>
    <lineage>
        <taxon>Bacteria</taxon>
        <taxon>Bacillati</taxon>
        <taxon>Actinomycetota</taxon>
        <taxon>Actinomycetes</taxon>
        <taxon>Streptosporangiales</taxon>
        <taxon>Thermomonosporaceae</taxon>
        <taxon>Actinomadura</taxon>
    </lineage>
</organism>
<sequence>MDVPEEVTRIVRELRAQGNPVRAEAERRYLKSSFAHLGVPVPAVRRVAVASVRVRPSRDDLLALADGLWTVTESGRPVHEVRLAAVEVLARRVDVLEARDLAAVERLVRDSSTWALVDLLAEKVVGVMALSCPQVAGVLDTWVGDEYMWIRRTAILALLAGIRRETPDLARIDHYGEVLLDEKEFFIRKAIGWVLRALSKKDPAWVTDWTSRHLARMSGVTFREAVRRLPPDTAKALTQARAATS</sequence>
<proteinExistence type="predicted"/>
<name>A0A3M2M7Y6_9ACTN</name>
<evidence type="ECO:0000313" key="1">
    <source>
        <dbReference type="EMBL" id="RMI45090.1"/>
    </source>
</evidence>
<dbReference type="SUPFAM" id="SSF48371">
    <property type="entry name" value="ARM repeat"/>
    <property type="match status" value="1"/>
</dbReference>
<evidence type="ECO:0000313" key="2">
    <source>
        <dbReference type="Proteomes" id="UP000282674"/>
    </source>
</evidence>
<dbReference type="InterPro" id="IPR016024">
    <property type="entry name" value="ARM-type_fold"/>
</dbReference>
<dbReference type="AlphaFoldDB" id="A0A3M2M7Y6"/>
<dbReference type="EMBL" id="RFFG01000015">
    <property type="protein sequence ID" value="RMI45090.1"/>
    <property type="molecule type" value="Genomic_DNA"/>
</dbReference>
<dbReference type="PANTHER" id="PTHR34070:SF1">
    <property type="entry name" value="DNA ALKYLATION REPAIR PROTEIN"/>
    <property type="match status" value="1"/>
</dbReference>
<keyword evidence="2" id="KW-1185">Reference proteome</keyword>
<dbReference type="Pfam" id="PF08713">
    <property type="entry name" value="DNA_alkylation"/>
    <property type="match status" value="1"/>
</dbReference>
<comment type="caution">
    <text evidence="1">The sequence shown here is derived from an EMBL/GenBank/DDBJ whole genome shotgun (WGS) entry which is preliminary data.</text>
</comment>